<protein>
    <submittedName>
        <fullName evidence="6">Glyco_hydro_31|LacI</fullName>
    </submittedName>
</protein>
<keyword evidence="1" id="KW-0805">Transcription regulation</keyword>
<evidence type="ECO:0000259" key="4">
    <source>
        <dbReference type="PROSITE" id="PS50932"/>
    </source>
</evidence>
<dbReference type="InterPro" id="IPR013780">
    <property type="entry name" value="Glyco_hydro_b"/>
</dbReference>
<keyword evidence="2" id="KW-0238">DNA-binding</keyword>
<sequence>GRDVLVAPILDPGVSHREVYLPGNDIWVETSTGRHYRGNNTISVESPIEHIPVFVRKNGSIAPDLWQQFLETSNPKGTMATIADVARKAGVSRSTVSYVLSGKRPISDEVKTRINAAIDELGYIPNAGARALKSSQTHVIGVMAEFYEDEFAPPCCSTS</sequence>
<accession>A0A060BPG9</accession>
<evidence type="ECO:0000256" key="3">
    <source>
        <dbReference type="ARBA" id="ARBA00023163"/>
    </source>
</evidence>
<evidence type="ECO:0000259" key="5">
    <source>
        <dbReference type="PROSITE" id="PS50943"/>
    </source>
</evidence>
<dbReference type="InterPro" id="IPR010982">
    <property type="entry name" value="Lambda_DNA-bd_dom_sf"/>
</dbReference>
<dbReference type="CDD" id="cd01392">
    <property type="entry name" value="HTH_LacI"/>
    <property type="match status" value="1"/>
</dbReference>
<dbReference type="Gene3D" id="2.60.40.1180">
    <property type="entry name" value="Golgi alpha-mannosidase II"/>
    <property type="match status" value="1"/>
</dbReference>
<dbReference type="GO" id="GO:0000976">
    <property type="term" value="F:transcription cis-regulatory region binding"/>
    <property type="evidence" value="ECO:0007669"/>
    <property type="project" value="TreeGrafter"/>
</dbReference>
<feature type="domain" description="HTH lacI-type" evidence="4">
    <location>
        <begin position="80"/>
        <end position="134"/>
    </location>
</feature>
<dbReference type="SMART" id="SM00354">
    <property type="entry name" value="HTH_LACI"/>
    <property type="match status" value="1"/>
</dbReference>
<dbReference type="Gene3D" id="1.10.260.40">
    <property type="entry name" value="lambda repressor-like DNA-binding domains"/>
    <property type="match status" value="1"/>
</dbReference>
<proteinExistence type="predicted"/>
<dbReference type="SUPFAM" id="SSF47413">
    <property type="entry name" value="lambda repressor-like DNA-binding domains"/>
    <property type="match status" value="1"/>
</dbReference>
<organism evidence="6">
    <name type="scientific">uncultured Haloterrigena sp</name>
    <dbReference type="NCBI Taxonomy" id="1432427"/>
    <lineage>
        <taxon>Archaea</taxon>
        <taxon>Methanobacteriati</taxon>
        <taxon>Methanobacteriota</taxon>
        <taxon>Stenosarchaea group</taxon>
        <taxon>Halobacteria</taxon>
        <taxon>Halobacteriales</taxon>
        <taxon>Natrialbaceae</taxon>
        <taxon>Haloterrigena</taxon>
        <taxon>environmental samples</taxon>
    </lineage>
</organism>
<evidence type="ECO:0000256" key="1">
    <source>
        <dbReference type="ARBA" id="ARBA00023015"/>
    </source>
</evidence>
<dbReference type="InterPro" id="IPR001387">
    <property type="entry name" value="Cro/C1-type_HTH"/>
</dbReference>
<dbReference type="InterPro" id="IPR000843">
    <property type="entry name" value="HTH_LacI"/>
</dbReference>
<dbReference type="PRINTS" id="PR00036">
    <property type="entry name" value="HTHLACI"/>
</dbReference>
<evidence type="ECO:0000313" key="6">
    <source>
        <dbReference type="EMBL" id="AIA84814.1"/>
    </source>
</evidence>
<feature type="domain" description="HTH cro/C1-type" evidence="5">
    <location>
        <begin position="81"/>
        <end position="124"/>
    </location>
</feature>
<dbReference type="InterPro" id="IPR048395">
    <property type="entry name" value="Glyco_hydro_31_C"/>
</dbReference>
<dbReference type="EMBL" id="KF117558">
    <property type="protein sequence ID" value="AIA84814.1"/>
    <property type="molecule type" value="Genomic_DNA"/>
</dbReference>
<dbReference type="Pfam" id="PF00356">
    <property type="entry name" value="LacI"/>
    <property type="match status" value="1"/>
</dbReference>
<name>A0A060BPG9_9EURY</name>
<keyword evidence="3" id="KW-0804">Transcription</keyword>
<reference evidence="6" key="1">
    <citation type="journal article" date="2013" name="Environ. Microbiol.">
        <title>Seasonally variable intestinal metagenomes of the red palm weevil (Rhynchophorus ferrugineus).</title>
        <authorList>
            <person name="Jia S."/>
            <person name="Zhang X."/>
            <person name="Zhang G."/>
            <person name="Yin A."/>
            <person name="Zhang S."/>
            <person name="Li F."/>
            <person name="Wang L."/>
            <person name="Zhao D."/>
            <person name="Yun Q."/>
            <person name="Tala"/>
            <person name="Wang J."/>
            <person name="Sun G."/>
            <person name="Baabdullah M."/>
            <person name="Yu X."/>
            <person name="Hu S."/>
            <person name="Al-Mssallem I.S."/>
            <person name="Yu J."/>
        </authorList>
    </citation>
    <scope>NUCLEOTIDE SEQUENCE</scope>
</reference>
<dbReference type="GO" id="GO:0003700">
    <property type="term" value="F:DNA-binding transcription factor activity"/>
    <property type="evidence" value="ECO:0007669"/>
    <property type="project" value="TreeGrafter"/>
</dbReference>
<dbReference type="PROSITE" id="PS50932">
    <property type="entry name" value="HTH_LACI_2"/>
    <property type="match status" value="1"/>
</dbReference>
<feature type="non-terminal residue" evidence="6">
    <location>
        <position position="1"/>
    </location>
</feature>
<dbReference type="PROSITE" id="PS00356">
    <property type="entry name" value="HTH_LACI_1"/>
    <property type="match status" value="1"/>
</dbReference>
<dbReference type="SUPFAM" id="SSF51011">
    <property type="entry name" value="Glycosyl hydrolase domain"/>
    <property type="match status" value="1"/>
</dbReference>
<dbReference type="AlphaFoldDB" id="A0A060BPG9"/>
<dbReference type="Pfam" id="PF21365">
    <property type="entry name" value="Glyco_hydro_31_3rd"/>
    <property type="match status" value="1"/>
</dbReference>
<dbReference type="PANTHER" id="PTHR30146:SF148">
    <property type="entry name" value="HTH-TYPE TRANSCRIPTIONAL REPRESSOR PURR-RELATED"/>
    <property type="match status" value="1"/>
</dbReference>
<dbReference type="PROSITE" id="PS50943">
    <property type="entry name" value="HTH_CROC1"/>
    <property type="match status" value="1"/>
</dbReference>
<evidence type="ECO:0000256" key="2">
    <source>
        <dbReference type="ARBA" id="ARBA00023125"/>
    </source>
</evidence>
<dbReference type="PANTHER" id="PTHR30146">
    <property type="entry name" value="LACI-RELATED TRANSCRIPTIONAL REPRESSOR"/>
    <property type="match status" value="1"/>
</dbReference>